<accession>A0A0S7WUT8</accession>
<dbReference type="Proteomes" id="UP000052008">
    <property type="component" value="Unassembled WGS sequence"/>
</dbReference>
<evidence type="ECO:0008006" key="14">
    <source>
        <dbReference type="Google" id="ProtNLM"/>
    </source>
</evidence>
<evidence type="ECO:0000256" key="2">
    <source>
        <dbReference type="ARBA" id="ARBA00022478"/>
    </source>
</evidence>
<dbReference type="GO" id="GO:0016779">
    <property type="term" value="F:nucleotidyltransferase activity"/>
    <property type="evidence" value="ECO:0007669"/>
    <property type="project" value="UniProtKB-KW"/>
</dbReference>
<dbReference type="PANTHER" id="PTHR32248:SF4">
    <property type="entry name" value="RNA POLYMERASE SIGMA-54 FACTOR"/>
    <property type="match status" value="1"/>
</dbReference>
<dbReference type="InterPro" id="IPR007634">
    <property type="entry name" value="RNA_pol_sigma_54_DNA-bd"/>
</dbReference>
<keyword evidence="8" id="KW-0804">Transcription</keyword>
<keyword evidence="6" id="KW-0731">Sigma factor</keyword>
<dbReference type="PROSITE" id="PS00717">
    <property type="entry name" value="SIGMA54_1"/>
    <property type="match status" value="1"/>
</dbReference>
<dbReference type="PRINTS" id="PR00045">
    <property type="entry name" value="SIGMA54FCT"/>
</dbReference>
<keyword evidence="7" id="KW-0238">DNA-binding</keyword>
<gene>
    <name evidence="12" type="ORF">AMJ39_02395</name>
</gene>
<dbReference type="Gene3D" id="1.10.10.1330">
    <property type="entry name" value="RNA polymerase sigma-54 factor, core-binding domain"/>
    <property type="match status" value="1"/>
</dbReference>
<evidence type="ECO:0000256" key="5">
    <source>
        <dbReference type="ARBA" id="ARBA00023015"/>
    </source>
</evidence>
<dbReference type="GO" id="GO:0006352">
    <property type="term" value="P:DNA-templated transcription initiation"/>
    <property type="evidence" value="ECO:0007669"/>
    <property type="project" value="InterPro"/>
</dbReference>
<dbReference type="InterPro" id="IPR038709">
    <property type="entry name" value="RpoN_core-bd_sf"/>
</dbReference>
<feature type="region of interest" description="Disordered" evidence="9">
    <location>
        <begin position="51"/>
        <end position="93"/>
    </location>
</feature>
<dbReference type="GO" id="GO:0000428">
    <property type="term" value="C:DNA-directed RNA polymerase complex"/>
    <property type="evidence" value="ECO:0007669"/>
    <property type="project" value="UniProtKB-KW"/>
</dbReference>
<dbReference type="PANTHER" id="PTHR32248">
    <property type="entry name" value="RNA POLYMERASE SIGMA-54 FACTOR"/>
    <property type="match status" value="1"/>
</dbReference>
<dbReference type="GO" id="GO:0003677">
    <property type="term" value="F:DNA binding"/>
    <property type="evidence" value="ECO:0007669"/>
    <property type="project" value="UniProtKB-KW"/>
</dbReference>
<dbReference type="GO" id="GO:0016987">
    <property type="term" value="F:sigma factor activity"/>
    <property type="evidence" value="ECO:0007669"/>
    <property type="project" value="UniProtKB-KW"/>
</dbReference>
<proteinExistence type="inferred from homology"/>
<dbReference type="STRING" id="1703770.AMJ39_02395"/>
<dbReference type="GO" id="GO:0001216">
    <property type="term" value="F:DNA-binding transcription activator activity"/>
    <property type="evidence" value="ECO:0007669"/>
    <property type="project" value="InterPro"/>
</dbReference>
<dbReference type="EMBL" id="LIZS01000009">
    <property type="protein sequence ID" value="KPJ53949.1"/>
    <property type="molecule type" value="Genomic_DNA"/>
</dbReference>
<evidence type="ECO:0000313" key="13">
    <source>
        <dbReference type="Proteomes" id="UP000052008"/>
    </source>
</evidence>
<evidence type="ECO:0000256" key="9">
    <source>
        <dbReference type="SAM" id="MobiDB-lite"/>
    </source>
</evidence>
<evidence type="ECO:0000256" key="3">
    <source>
        <dbReference type="ARBA" id="ARBA00022679"/>
    </source>
</evidence>
<dbReference type="Pfam" id="PF00309">
    <property type="entry name" value="Sigma54_AID"/>
    <property type="match status" value="1"/>
</dbReference>
<comment type="caution">
    <text evidence="12">The sequence shown here is derived from an EMBL/GenBank/DDBJ whole genome shotgun (WGS) entry which is preliminary data.</text>
</comment>
<dbReference type="NCBIfam" id="NF009118">
    <property type="entry name" value="PRK12469.1"/>
    <property type="match status" value="1"/>
</dbReference>
<sequence length="478" mass="54912">MKIDLRHELKLTLAPALIESLKILQLPRVELQQLVRQQLEMNPFLEDVLEEEVEAEEELETTAEEPETTAEEPQEDESSEATDEEKNLEDFDWEEFLQNGVDPGYRPQPDRDDRFQEKVAVTVPTFSDYLMTQLRLQRLPDEDLVIGEFIIGNLDDDGYLVCSIEEIAQILEVSDEDVERVLRIVQTFDPIGIGARDLEECLIIQLRERGLGDSLQARMVTDHLRDIQNRKHSKIAKALGVSVSEVREAVQDITSLEPKPGRRYSTEDVRYVVPDVSIELIDGEHTVFLNERDVPHLRIGAAYRDVLDGSRKASKEERTFVMDRLKAARFLLKGLEQRRTTILKVMRYIVETQNGFFNRGIAHLAPMTLRDVADGIGMHESTVSRVVQDKYVETPHGVFEMRYFFSGGVRTQTSVAISTHSVKARIAELIEKEDKRRPLSDRKVVELLKSEGMLVARRTVAKYRDELHILPARLRKEL</sequence>
<name>A0A0S7WUT8_UNCT6</name>
<keyword evidence="4" id="KW-0548">Nucleotidyltransferase</keyword>
<comment type="similarity">
    <text evidence="1">Belongs to the sigma-54 factor family.</text>
</comment>
<evidence type="ECO:0000256" key="1">
    <source>
        <dbReference type="ARBA" id="ARBA00008798"/>
    </source>
</evidence>
<dbReference type="InterPro" id="IPR007046">
    <property type="entry name" value="RNA_pol_sigma_54_core-bd"/>
</dbReference>
<dbReference type="NCBIfam" id="TIGR02395">
    <property type="entry name" value="rpoN_sigma"/>
    <property type="match status" value="1"/>
</dbReference>
<evidence type="ECO:0000256" key="8">
    <source>
        <dbReference type="ARBA" id="ARBA00023163"/>
    </source>
</evidence>
<evidence type="ECO:0000259" key="10">
    <source>
        <dbReference type="Pfam" id="PF04552"/>
    </source>
</evidence>
<dbReference type="AlphaFoldDB" id="A0A0S7WUT8"/>
<dbReference type="Gene3D" id="1.10.10.60">
    <property type="entry name" value="Homeodomain-like"/>
    <property type="match status" value="1"/>
</dbReference>
<dbReference type="PROSITE" id="PS00718">
    <property type="entry name" value="SIGMA54_2"/>
    <property type="match status" value="1"/>
</dbReference>
<evidence type="ECO:0000256" key="4">
    <source>
        <dbReference type="ARBA" id="ARBA00022695"/>
    </source>
</evidence>
<evidence type="ECO:0000256" key="7">
    <source>
        <dbReference type="ARBA" id="ARBA00023125"/>
    </source>
</evidence>
<feature type="domain" description="RNA polymerase sigma factor 54 core-binding" evidence="11">
    <location>
        <begin position="117"/>
        <end position="303"/>
    </location>
</feature>
<evidence type="ECO:0000313" key="12">
    <source>
        <dbReference type="EMBL" id="KPJ53949.1"/>
    </source>
</evidence>
<feature type="compositionally biased region" description="Acidic residues" evidence="9">
    <location>
        <begin position="51"/>
        <end position="83"/>
    </location>
</feature>
<feature type="domain" description="RNA polymerase sigma factor 54 DNA-binding" evidence="10">
    <location>
        <begin position="320"/>
        <end position="476"/>
    </location>
</feature>
<evidence type="ECO:0000259" key="11">
    <source>
        <dbReference type="Pfam" id="PF04963"/>
    </source>
</evidence>
<evidence type="ECO:0000256" key="6">
    <source>
        <dbReference type="ARBA" id="ARBA00023082"/>
    </source>
</evidence>
<keyword evidence="5" id="KW-0805">Transcription regulation</keyword>
<dbReference type="PATRIC" id="fig|1703770.3.peg.926"/>
<keyword evidence="3" id="KW-0808">Transferase</keyword>
<dbReference type="InterPro" id="IPR000394">
    <property type="entry name" value="RNA_pol_sigma_54"/>
</dbReference>
<dbReference type="PROSITE" id="PS50044">
    <property type="entry name" value="SIGMA54_3"/>
    <property type="match status" value="1"/>
</dbReference>
<dbReference type="PIRSF" id="PIRSF000774">
    <property type="entry name" value="RpoN"/>
    <property type="match status" value="1"/>
</dbReference>
<dbReference type="Pfam" id="PF04963">
    <property type="entry name" value="Sigma54_CBD"/>
    <property type="match status" value="1"/>
</dbReference>
<organism evidence="12 13">
    <name type="scientific">candidate division TA06 bacterium DG_24</name>
    <dbReference type="NCBI Taxonomy" id="1703770"/>
    <lineage>
        <taxon>Bacteria</taxon>
        <taxon>Bacteria division TA06</taxon>
    </lineage>
</organism>
<reference evidence="12 13" key="1">
    <citation type="journal article" date="2015" name="Microbiome">
        <title>Genomic resolution of linkages in carbon, nitrogen, and sulfur cycling among widespread estuary sediment bacteria.</title>
        <authorList>
            <person name="Baker B.J."/>
            <person name="Lazar C.S."/>
            <person name="Teske A.P."/>
            <person name="Dick G.J."/>
        </authorList>
    </citation>
    <scope>NUCLEOTIDE SEQUENCE [LARGE SCALE GENOMIC DNA]</scope>
    <source>
        <strain evidence="12">DG_24</strain>
    </source>
</reference>
<keyword evidence="2" id="KW-0240">DNA-directed RNA polymerase</keyword>
<dbReference type="Pfam" id="PF04552">
    <property type="entry name" value="Sigma54_DBD"/>
    <property type="match status" value="1"/>
</dbReference>
<protein>
    <recommendedName>
        <fullName evidence="14">RNA polymerase sigma-54 factor</fullName>
    </recommendedName>
</protein>